<feature type="signal peptide" evidence="2">
    <location>
        <begin position="1"/>
        <end position="21"/>
    </location>
</feature>
<evidence type="ECO:0000313" key="4">
    <source>
        <dbReference type="Proteomes" id="UP001301442"/>
    </source>
</evidence>
<keyword evidence="1" id="KW-0472">Membrane</keyword>
<evidence type="ECO:0008006" key="5">
    <source>
        <dbReference type="Google" id="ProtNLM"/>
    </source>
</evidence>
<evidence type="ECO:0000256" key="1">
    <source>
        <dbReference type="SAM" id="Phobius"/>
    </source>
</evidence>
<protein>
    <recommendedName>
        <fullName evidence="5">Lipoprotein</fullName>
    </recommendedName>
</protein>
<keyword evidence="2" id="KW-0732">Signal</keyword>
<evidence type="ECO:0000256" key="2">
    <source>
        <dbReference type="SAM" id="SignalP"/>
    </source>
</evidence>
<evidence type="ECO:0000313" key="3">
    <source>
        <dbReference type="EMBL" id="WOH37548.1"/>
    </source>
</evidence>
<organism evidence="3 4">
    <name type="scientific">Thalassotalea fonticola</name>
    <dbReference type="NCBI Taxonomy" id="3065649"/>
    <lineage>
        <taxon>Bacteria</taxon>
        <taxon>Pseudomonadati</taxon>
        <taxon>Pseudomonadota</taxon>
        <taxon>Gammaproteobacteria</taxon>
        <taxon>Alteromonadales</taxon>
        <taxon>Colwelliaceae</taxon>
        <taxon>Thalassotalea</taxon>
    </lineage>
</organism>
<name>A0ABZ0GP82_9GAMM</name>
<dbReference type="Proteomes" id="UP001301442">
    <property type="component" value="Chromosome"/>
</dbReference>
<accession>A0ABZ0GP82</accession>
<dbReference type="EMBL" id="CP136600">
    <property type="protein sequence ID" value="WOH37548.1"/>
    <property type="molecule type" value="Genomic_DNA"/>
</dbReference>
<proteinExistence type="predicted"/>
<keyword evidence="1" id="KW-0812">Transmembrane</keyword>
<reference evidence="3 4" key="1">
    <citation type="submission" date="2023-09" db="EMBL/GenBank/DDBJ databases">
        <authorList>
            <person name="Qi X."/>
        </authorList>
    </citation>
    <scope>NUCLEOTIDE SEQUENCE [LARGE SCALE GENOMIC DNA]</scope>
    <source>
        <strain evidence="3 4">S1-1</strain>
    </source>
</reference>
<keyword evidence="1" id="KW-1133">Transmembrane helix</keyword>
<feature type="chain" id="PRO_5045937923" description="Lipoprotein" evidence="2">
    <location>
        <begin position="22"/>
        <end position="192"/>
    </location>
</feature>
<feature type="transmembrane region" description="Helical" evidence="1">
    <location>
        <begin position="168"/>
        <end position="189"/>
    </location>
</feature>
<sequence>MKIIILLVMLCLTGCHTTSHMWSDDYDMVRFTGYHVNEDKQEFTLKAKDRAYRFNLDEHLTQTLLLTQETSNINESINITPYSDHLSLELNINVNYVHLTEQEAIELIKLDYPLDGENNQLINKRLKGTEEDINHDLKYHDLQDEKSVKILDPDNPVEFAGKVIATPFTLAADTVIIAGAFVLFLPLMIMGH</sequence>
<gene>
    <name evidence="3" type="ORF">RI844_19640</name>
</gene>
<dbReference type="RefSeq" id="WP_348396335.1">
    <property type="nucleotide sequence ID" value="NZ_CP136600.1"/>
</dbReference>
<keyword evidence="4" id="KW-1185">Reference proteome</keyword>